<dbReference type="RefSeq" id="XP_016749507.1">
    <property type="nucleotide sequence ID" value="XM_016894018.2"/>
</dbReference>
<dbReference type="InterPro" id="IPR010525">
    <property type="entry name" value="ARF_dom"/>
</dbReference>
<keyword evidence="5 8" id="KW-0804">Transcription</keyword>
<dbReference type="Gene3D" id="2.30.30.1040">
    <property type="match status" value="1"/>
</dbReference>
<dbReference type="PROSITE" id="PS51745">
    <property type="entry name" value="PB1"/>
    <property type="match status" value="1"/>
</dbReference>
<evidence type="ECO:0000259" key="10">
    <source>
        <dbReference type="PROSITE" id="PS50863"/>
    </source>
</evidence>
<dbReference type="GO" id="GO:0005634">
    <property type="term" value="C:nucleus"/>
    <property type="evidence" value="ECO:0007669"/>
    <property type="project" value="UniProtKB-SubCell"/>
</dbReference>
<dbReference type="SUPFAM" id="SSF101936">
    <property type="entry name" value="DNA-binding pseudobarrel domain"/>
    <property type="match status" value="1"/>
</dbReference>
<dbReference type="InterPro" id="IPR053793">
    <property type="entry name" value="PB1-like"/>
</dbReference>
<dbReference type="CDD" id="cd10017">
    <property type="entry name" value="B3_DNA"/>
    <property type="match status" value="1"/>
</dbReference>
<dbReference type="SMART" id="SM01019">
    <property type="entry name" value="B3"/>
    <property type="match status" value="1"/>
</dbReference>
<comment type="function">
    <text evidence="8">Auxin response factors (ARFs) are transcriptional factors that bind specifically to the DNA sequence 5'-TGTCTC-3' found in the auxin-responsive promoter elements (AuxREs).</text>
</comment>
<dbReference type="Proteomes" id="UP000818029">
    <property type="component" value="Chromosome A05"/>
</dbReference>
<dbReference type="Pfam" id="PF06507">
    <property type="entry name" value="ARF_AD"/>
    <property type="match status" value="1"/>
</dbReference>
<dbReference type="FunFam" id="2.40.330.10:FF:000001">
    <property type="entry name" value="Auxin response factor"/>
    <property type="match status" value="1"/>
</dbReference>
<dbReference type="GO" id="GO:0009734">
    <property type="term" value="P:auxin-activated signaling pathway"/>
    <property type="evidence" value="ECO:0007669"/>
    <property type="project" value="UniProtKB-KW"/>
</dbReference>
<dbReference type="AlphaFoldDB" id="A0A1U8PE93"/>
<dbReference type="PANTHER" id="PTHR31384">
    <property type="entry name" value="AUXIN RESPONSE FACTOR 4-RELATED"/>
    <property type="match status" value="1"/>
</dbReference>
<dbReference type="FunFam" id="2.30.30.1040:FF:000001">
    <property type="entry name" value="Auxin response factor"/>
    <property type="match status" value="1"/>
</dbReference>
<comment type="similarity">
    <text evidence="2 8">Belongs to the ARF family.</text>
</comment>
<dbReference type="Pfam" id="PF02362">
    <property type="entry name" value="B3"/>
    <property type="match status" value="1"/>
</dbReference>
<dbReference type="PROSITE" id="PS50863">
    <property type="entry name" value="B3"/>
    <property type="match status" value="1"/>
</dbReference>
<evidence type="ECO:0000256" key="2">
    <source>
        <dbReference type="ARBA" id="ARBA00007853"/>
    </source>
</evidence>
<evidence type="ECO:0000256" key="7">
    <source>
        <dbReference type="ARBA" id="ARBA00023294"/>
    </source>
</evidence>
<evidence type="ECO:0000313" key="13">
    <source>
        <dbReference type="RefSeq" id="XP_016749507.1"/>
    </source>
</evidence>
<dbReference type="Gene3D" id="2.40.330.10">
    <property type="entry name" value="DNA-binding pseudobarrel domain"/>
    <property type="match status" value="1"/>
</dbReference>
<evidence type="ECO:0000256" key="6">
    <source>
        <dbReference type="ARBA" id="ARBA00023242"/>
    </source>
</evidence>
<dbReference type="InterPro" id="IPR044835">
    <property type="entry name" value="ARF_plant"/>
</dbReference>
<sequence length="904" mass="99817">MRLSSAGFSPQAPEGEKRVLNSELWHACAGPLVSLPPVGSRVVYFPQGHSEQVAASTNKEEVDVHVPNYPSLPPQLICQLHNVTMHADVETDEVYAQMTLQPLNPQEQKEAYLPAELGTPSRQPTNYFCKTLTASDTSTHGGFSVPRRAAEKVFPPLDFSQQPPAQELIARDLHDNEWKFRHIFRGQPKRHLLTTGWSVFVSAKRLVAGDSVLFIWNEKNQLLLGIRRANRPQTVMPSSVLSSDSMHLGLLAAAAHAASTNSRFTIFYNPRASPSEFVIPLTKYIKAVYHTRVSVGMRFRMLFETEESSVRRYMGTITGISDLDPVRWPNSHWRSVKVGWDESTAGERQPRVSLWEIEPLTTFPMYPSPFPLRLKRPWPAGLPSFHGIKDDGLGMNSLLMWLQGDAGRGMPSLNFPGIGVTPWMQPRLDAASMLGLQTDMHQAMAAAALQDMRAVDPSKSATTTLLQFQQPQNLSCRPAALMHSQMLQQSQPQAFLQGVEDNQHQSETQAQTQPPLVQQQLQQQNSFNNHQHQQQLQHPLSQQHQQLVDHQHISTGVSAMSQYAPASQSRSSPFQAIPSLCQQQSFSDSNGHTVTSPIVSPLHSLLGSFPQDEPSGLLNLPRSNPVITSAAWPSKRAAVEVLSSGSPQCVLPQVEQLGPTQTNISHNSISLPPFPGRECSIDQAAGTDPQSHLLFGVNIETSSLLLQNGMSSLRGIGSESDSTTIPFSSNYASTAGTDFSVNPAMTPSSCIDELGFLQSPENVGQENPQTRTFVKVYKSGSFGRLLDISKFNSYNELRSELARMFGLEGQLEDPLRSGWQLVFVDRENDVLLLGDDPWPEFVNSVWCIKILSPQEVQQMGKRGLELLNSVPVQRLSNGSCDDYASQQDSRNLSSGIASVGSLDY</sequence>
<reference evidence="13" key="2">
    <citation type="submission" date="2025-08" db="UniProtKB">
        <authorList>
            <consortium name="RefSeq"/>
        </authorList>
    </citation>
    <scope>IDENTIFICATION</scope>
</reference>
<dbReference type="Gene3D" id="3.10.20.90">
    <property type="entry name" value="Phosphatidylinositol 3-kinase Catalytic Subunit, Chain A, domain 1"/>
    <property type="match status" value="1"/>
</dbReference>
<name>A0A1U8PE93_GOSHI</name>
<dbReference type="GO" id="GO:0003677">
    <property type="term" value="F:DNA binding"/>
    <property type="evidence" value="ECO:0007669"/>
    <property type="project" value="UniProtKB-KW"/>
</dbReference>
<reference evidence="12" key="1">
    <citation type="journal article" date="2020" name="Nat. Genet.">
        <title>Genomic diversifications of five Gossypium allopolyploid species and their impact on cotton improvement.</title>
        <authorList>
            <person name="Chen Z.J."/>
            <person name="Sreedasyam A."/>
            <person name="Ando A."/>
            <person name="Song Q."/>
            <person name="De Santiago L.M."/>
            <person name="Hulse-Kemp A.M."/>
            <person name="Ding M."/>
            <person name="Ye W."/>
            <person name="Kirkbride R.C."/>
            <person name="Jenkins J."/>
            <person name="Plott C."/>
            <person name="Lovell J."/>
            <person name="Lin Y.M."/>
            <person name="Vaughn R."/>
            <person name="Liu B."/>
            <person name="Simpson S."/>
            <person name="Scheffler B.E."/>
            <person name="Wen L."/>
            <person name="Saski C.A."/>
            <person name="Grover C.E."/>
            <person name="Hu G."/>
            <person name="Conover J.L."/>
            <person name="Carlson J.W."/>
            <person name="Shu S."/>
            <person name="Boston L.B."/>
            <person name="Williams M."/>
            <person name="Peterson D.G."/>
            <person name="McGee K."/>
            <person name="Jones D.C."/>
            <person name="Wendel J.F."/>
            <person name="Stelly D.M."/>
            <person name="Grimwood J."/>
            <person name="Schmutz J."/>
        </authorList>
    </citation>
    <scope>NUCLEOTIDE SEQUENCE [LARGE SCALE GENOMIC DNA]</scope>
    <source>
        <strain evidence="12">cv. TM-1</strain>
    </source>
</reference>
<keyword evidence="6 8" id="KW-0539">Nucleus</keyword>
<dbReference type="InterPro" id="IPR003340">
    <property type="entry name" value="B3_DNA-bd"/>
</dbReference>
<feature type="region of interest" description="Disordered" evidence="9">
    <location>
        <begin position="498"/>
        <end position="547"/>
    </location>
</feature>
<keyword evidence="3 8" id="KW-0805">Transcription regulation</keyword>
<keyword evidence="12" id="KW-1185">Reference proteome</keyword>
<evidence type="ECO:0000256" key="1">
    <source>
        <dbReference type="ARBA" id="ARBA00004123"/>
    </source>
</evidence>
<accession>A0A1U8PE93</accession>
<dbReference type="InterPro" id="IPR033389">
    <property type="entry name" value="AUX/IAA_dom"/>
</dbReference>
<dbReference type="InterPro" id="IPR015300">
    <property type="entry name" value="DNA-bd_pseudobarrel_sf"/>
</dbReference>
<evidence type="ECO:0000313" key="12">
    <source>
        <dbReference type="Proteomes" id="UP000818029"/>
    </source>
</evidence>
<dbReference type="SUPFAM" id="SSF54277">
    <property type="entry name" value="CAD &amp; PB1 domains"/>
    <property type="match status" value="1"/>
</dbReference>
<organism evidence="12 13">
    <name type="scientific">Gossypium hirsutum</name>
    <name type="common">Upland cotton</name>
    <name type="synonym">Gossypium mexicanum</name>
    <dbReference type="NCBI Taxonomy" id="3635"/>
    <lineage>
        <taxon>Eukaryota</taxon>
        <taxon>Viridiplantae</taxon>
        <taxon>Streptophyta</taxon>
        <taxon>Embryophyta</taxon>
        <taxon>Tracheophyta</taxon>
        <taxon>Spermatophyta</taxon>
        <taxon>Magnoliopsida</taxon>
        <taxon>eudicotyledons</taxon>
        <taxon>Gunneridae</taxon>
        <taxon>Pentapetalae</taxon>
        <taxon>rosids</taxon>
        <taxon>malvids</taxon>
        <taxon>Malvales</taxon>
        <taxon>Malvaceae</taxon>
        <taxon>Malvoideae</taxon>
        <taxon>Gossypium</taxon>
    </lineage>
</organism>
<evidence type="ECO:0000256" key="9">
    <source>
        <dbReference type="SAM" id="MobiDB-lite"/>
    </source>
</evidence>
<feature type="compositionally biased region" description="Low complexity" evidence="9">
    <location>
        <begin position="509"/>
        <end position="546"/>
    </location>
</feature>
<evidence type="ECO:0000256" key="5">
    <source>
        <dbReference type="ARBA" id="ARBA00023163"/>
    </source>
</evidence>
<dbReference type="FunFam" id="3.10.20.90:FF:000047">
    <property type="entry name" value="Auxin response factor"/>
    <property type="match status" value="1"/>
</dbReference>
<comment type="subunit">
    <text evidence="8">Homodimers and heterodimers.</text>
</comment>
<evidence type="ECO:0000256" key="3">
    <source>
        <dbReference type="ARBA" id="ARBA00023015"/>
    </source>
</evidence>
<evidence type="ECO:0000256" key="4">
    <source>
        <dbReference type="ARBA" id="ARBA00023125"/>
    </source>
</evidence>
<proteinExistence type="inferred from homology"/>
<dbReference type="GO" id="GO:0006355">
    <property type="term" value="P:regulation of DNA-templated transcription"/>
    <property type="evidence" value="ECO:0007669"/>
    <property type="project" value="InterPro"/>
</dbReference>
<dbReference type="PANTHER" id="PTHR31384:SF150">
    <property type="entry name" value="AUXIN RESPONSE FACTOR 6"/>
    <property type="match status" value="1"/>
</dbReference>
<dbReference type="OMA" id="ECAIEGS"/>
<keyword evidence="7 8" id="KW-0927">Auxin signaling pathway</keyword>
<feature type="domain" description="PB1" evidence="11">
    <location>
        <begin position="771"/>
        <end position="855"/>
    </location>
</feature>
<dbReference type="SMR" id="A0A1U8PE93"/>
<protein>
    <recommendedName>
        <fullName evidence="8">Auxin response factor</fullName>
    </recommendedName>
</protein>
<evidence type="ECO:0000259" key="11">
    <source>
        <dbReference type="PROSITE" id="PS51745"/>
    </source>
</evidence>
<gene>
    <name evidence="13" type="primary">LOC107958298</name>
</gene>
<dbReference type="Pfam" id="PF02309">
    <property type="entry name" value="AUX_IAA"/>
    <property type="match status" value="1"/>
</dbReference>
<keyword evidence="4 8" id="KW-0238">DNA-binding</keyword>
<dbReference type="GeneID" id="107958298"/>
<feature type="domain" description="TF-B3" evidence="10">
    <location>
        <begin position="128"/>
        <end position="230"/>
    </location>
</feature>
<comment type="subcellular location">
    <subcellularLocation>
        <location evidence="1 8">Nucleus</location>
    </subcellularLocation>
</comment>
<evidence type="ECO:0000256" key="8">
    <source>
        <dbReference type="RuleBase" id="RU004561"/>
    </source>
</evidence>